<feature type="domain" description="Transcriptional regulator SgrR N-terminal HTH" evidence="3">
    <location>
        <begin position="3"/>
        <end position="103"/>
    </location>
</feature>
<accession>A0A9Q4EI54</accession>
<dbReference type="InterPro" id="IPR039424">
    <property type="entry name" value="SBP_5"/>
</dbReference>
<protein>
    <submittedName>
        <fullName evidence="4">ABC transporter substrate-binding protein</fullName>
    </submittedName>
</protein>
<evidence type="ECO:0000256" key="1">
    <source>
        <dbReference type="ARBA" id="ARBA00023125"/>
    </source>
</evidence>
<evidence type="ECO:0000259" key="2">
    <source>
        <dbReference type="Pfam" id="PF00496"/>
    </source>
</evidence>
<dbReference type="Pfam" id="PF00496">
    <property type="entry name" value="SBP_bac_5"/>
    <property type="match status" value="1"/>
</dbReference>
<evidence type="ECO:0000313" key="5">
    <source>
        <dbReference type="Proteomes" id="UP001073053"/>
    </source>
</evidence>
<feature type="domain" description="Solute-binding protein family 5" evidence="2">
    <location>
        <begin position="176"/>
        <end position="454"/>
    </location>
</feature>
<dbReference type="SUPFAM" id="SSF53850">
    <property type="entry name" value="Periplasmic binding protein-like II"/>
    <property type="match status" value="1"/>
</dbReference>
<keyword evidence="1" id="KW-0238">DNA-binding</keyword>
<gene>
    <name evidence="4" type="ORF">MOF03_02880</name>
</gene>
<comment type="caution">
    <text evidence="4">The sequence shown here is derived from an EMBL/GenBank/DDBJ whole genome shotgun (WGS) entry which is preliminary data.</text>
</comment>
<dbReference type="GO" id="GO:0003677">
    <property type="term" value="F:DNA binding"/>
    <property type="evidence" value="ECO:0007669"/>
    <property type="project" value="UniProtKB-KW"/>
</dbReference>
<dbReference type="PANTHER" id="PTHR30290:SF72">
    <property type="entry name" value="HTH-TYPE TRANSCRIPTIONAL REGULATOR SGRR"/>
    <property type="match status" value="1"/>
</dbReference>
<evidence type="ECO:0000259" key="3">
    <source>
        <dbReference type="Pfam" id="PF12793"/>
    </source>
</evidence>
<sequence>MKLIDHYVALAKAEKGEPGQMKEMPLSEIAKCLYCTERNAKLILHKMESEKWIIRESGSGRGHKSKIAFLRQPEDLLLQTAKEYTTAGKLEKAKVLLDHYQPAFPGIQNMYNMWFSEVFGFVTQTGQNGEQDVLRLFIAPAAVSSFDPCRIFLRSEGHFVKQIYDTLLRFDREKREPQPHLIHGWNKAGKKRWRFFLRKGVSFHNGKPLTSRDVVFTFQRFMDHDENPYKWLLKGVERISEKGPFCVDIELDQPNELLPYILCDERLSILPAEMNGGVNGTGPFCLVQHDEHMLILQANERYFKGRAFLDRIEFVFSEQADDMYGFTLREKQKPPERQTVFEERHVQYLSLNLRKKGPLQHPSLRKALRLLISSEQLVREAGGNRSIPVSSFFHPAPFDWGYASPAELIKKSGYAGETLSLFTFSETDHREDAAWIQEVCERNGIRLDLEFCTAADLRRQEIVQMADIIHDSATFYEEGEFGFLHLLLSENSFLHQHLSNEQKRTFSEMIERFFSLPDRPSRMNIVKQIDRQLIGDVSAIPLYQNVLEVASSETVEGLMLDEEGWIDFYSVWLSKE</sequence>
<evidence type="ECO:0000313" key="4">
    <source>
        <dbReference type="EMBL" id="MCY9183605.1"/>
    </source>
</evidence>
<dbReference type="InterPro" id="IPR025370">
    <property type="entry name" value="SgrR_HTH_N"/>
</dbReference>
<dbReference type="Proteomes" id="UP001073053">
    <property type="component" value="Unassembled WGS sequence"/>
</dbReference>
<dbReference type="EMBL" id="JALAWA010000002">
    <property type="protein sequence ID" value="MCY9183605.1"/>
    <property type="molecule type" value="Genomic_DNA"/>
</dbReference>
<dbReference type="RefSeq" id="WP_268498396.1">
    <property type="nucleotide sequence ID" value="NZ_JALAVZ010000011.1"/>
</dbReference>
<proteinExistence type="predicted"/>
<dbReference type="Pfam" id="PF12793">
    <property type="entry name" value="SgrR_N"/>
    <property type="match status" value="1"/>
</dbReference>
<dbReference type="Gene3D" id="3.40.190.10">
    <property type="entry name" value="Periplasmic binding protein-like II"/>
    <property type="match status" value="1"/>
</dbReference>
<organism evidence="4 5">
    <name type="scientific">Bacillus halotolerans</name>
    <dbReference type="NCBI Taxonomy" id="260554"/>
    <lineage>
        <taxon>Bacteria</taxon>
        <taxon>Bacillati</taxon>
        <taxon>Bacillota</taxon>
        <taxon>Bacilli</taxon>
        <taxon>Bacillales</taxon>
        <taxon>Bacillaceae</taxon>
        <taxon>Bacillus</taxon>
    </lineage>
</organism>
<dbReference type="GO" id="GO:0015833">
    <property type="term" value="P:peptide transport"/>
    <property type="evidence" value="ECO:0007669"/>
    <property type="project" value="TreeGrafter"/>
</dbReference>
<dbReference type="PANTHER" id="PTHR30290">
    <property type="entry name" value="PERIPLASMIC BINDING COMPONENT OF ABC TRANSPORTER"/>
    <property type="match status" value="1"/>
</dbReference>
<dbReference type="AlphaFoldDB" id="A0A9Q4EI54"/>
<dbReference type="CDD" id="cd08507">
    <property type="entry name" value="PBP2_SgrR_like"/>
    <property type="match status" value="1"/>
</dbReference>
<name>A0A9Q4EI54_9BACI</name>
<dbReference type="Gene3D" id="3.10.105.10">
    <property type="entry name" value="Dipeptide-binding Protein, Domain 3"/>
    <property type="match status" value="1"/>
</dbReference>
<dbReference type="InterPro" id="IPR000914">
    <property type="entry name" value="SBP_5_dom"/>
</dbReference>
<dbReference type="GO" id="GO:1904680">
    <property type="term" value="F:peptide transmembrane transporter activity"/>
    <property type="evidence" value="ECO:0007669"/>
    <property type="project" value="TreeGrafter"/>
</dbReference>
<reference evidence="4" key="1">
    <citation type="submission" date="2022-02" db="EMBL/GenBank/DDBJ databases">
        <title>Crop Bioprotection Bacillus Genome Sequencing.</title>
        <authorList>
            <person name="Dunlap C."/>
        </authorList>
    </citation>
    <scope>NUCLEOTIDE SEQUENCE</scope>
    <source>
        <strain evidence="4">EC49O2N-C10</strain>
    </source>
</reference>